<dbReference type="OrthoDB" id="7249367at2759"/>
<dbReference type="EMBL" id="OC925205">
    <property type="protein sequence ID" value="CAD7655994.1"/>
    <property type="molecule type" value="Genomic_DNA"/>
</dbReference>
<name>A0A7R9QRX8_9ACAR</name>
<dbReference type="PANTHER" id="PTHR13333">
    <property type="entry name" value="M-AAA PROTEASE-INTERACTING PROTEIN 1, MITOCHONDRIAL"/>
    <property type="match status" value="1"/>
</dbReference>
<dbReference type="EMBL" id="CAJPVJ010010380">
    <property type="protein sequence ID" value="CAG2173181.1"/>
    <property type="molecule type" value="Genomic_DNA"/>
</dbReference>
<reference evidence="1" key="1">
    <citation type="submission" date="2020-11" db="EMBL/GenBank/DDBJ databases">
        <authorList>
            <person name="Tran Van P."/>
        </authorList>
    </citation>
    <scope>NUCLEOTIDE SEQUENCE</scope>
</reference>
<gene>
    <name evidence="1" type="ORF">ONB1V03_LOCUS12634</name>
</gene>
<proteinExistence type="predicted"/>
<evidence type="ECO:0000313" key="2">
    <source>
        <dbReference type="Proteomes" id="UP000728032"/>
    </source>
</evidence>
<evidence type="ECO:0000313" key="1">
    <source>
        <dbReference type="EMBL" id="CAD7655994.1"/>
    </source>
</evidence>
<keyword evidence="2" id="KW-1185">Reference proteome</keyword>
<dbReference type="GO" id="GO:0005743">
    <property type="term" value="C:mitochondrial inner membrane"/>
    <property type="evidence" value="ECO:0007669"/>
    <property type="project" value="TreeGrafter"/>
</dbReference>
<organism evidence="1">
    <name type="scientific">Oppiella nova</name>
    <dbReference type="NCBI Taxonomy" id="334625"/>
    <lineage>
        <taxon>Eukaryota</taxon>
        <taxon>Metazoa</taxon>
        <taxon>Ecdysozoa</taxon>
        <taxon>Arthropoda</taxon>
        <taxon>Chelicerata</taxon>
        <taxon>Arachnida</taxon>
        <taxon>Acari</taxon>
        <taxon>Acariformes</taxon>
        <taxon>Sarcoptiformes</taxon>
        <taxon>Oribatida</taxon>
        <taxon>Brachypylina</taxon>
        <taxon>Oppioidea</taxon>
        <taxon>Oppiidae</taxon>
        <taxon>Oppiella</taxon>
    </lineage>
</organism>
<dbReference type="PANTHER" id="PTHR13333:SF5">
    <property type="entry name" value="M-AAA PROTEASE-INTERACTING PROTEIN 1, MITOCHONDRIAL"/>
    <property type="match status" value="1"/>
</dbReference>
<dbReference type="GO" id="GO:0032979">
    <property type="term" value="P:protein insertion into mitochondrial inner membrane from matrix"/>
    <property type="evidence" value="ECO:0007669"/>
    <property type="project" value="TreeGrafter"/>
</dbReference>
<dbReference type="Proteomes" id="UP000728032">
    <property type="component" value="Unassembled WGS sequence"/>
</dbReference>
<accession>A0A7R9QRX8</accession>
<protein>
    <submittedName>
        <fullName evidence="1">Uncharacterized protein</fullName>
    </submittedName>
</protein>
<dbReference type="AlphaFoldDB" id="A0A7R9QRX8"/>
<dbReference type="GO" id="GO:0043022">
    <property type="term" value="F:ribosome binding"/>
    <property type="evidence" value="ECO:0007669"/>
    <property type="project" value="TreeGrafter"/>
</dbReference>
<sequence length="246" mass="28706">MNLRLIARNVLIWRQTKCTSHALQSMNRLLHTLNGKSVLNATKQCHKSYALMRRQLSDDQHNHNNGLKPPLMTFKPIVFPSIWSRIKNWITIHTIIAPYFDNHFTLQEFVDGSKQALVHISNRLADGDTDSLKGLVTHEALTEIRDNLPKLSAKQLQELRVDPKDIIYTFVDTIGIIMNDIVYYCLYKYHKLTQTRDIPFKEFKDKFGPNITICNYRDYTKGVDSDWSVNLLAHFNNNDYLDAWIK</sequence>